<comment type="subcellular location">
    <subcellularLocation>
        <location evidence="1">Cell membrane</location>
        <topology evidence="1">Multi-pass membrane protein</topology>
    </subcellularLocation>
</comment>
<name>A0A3B0YJ09_9ZZZZ</name>
<evidence type="ECO:0000256" key="3">
    <source>
        <dbReference type="ARBA" id="ARBA00022448"/>
    </source>
</evidence>
<evidence type="ECO:0000256" key="2">
    <source>
        <dbReference type="ARBA" id="ARBA00010442"/>
    </source>
</evidence>
<evidence type="ECO:0000256" key="8">
    <source>
        <dbReference type="ARBA" id="ARBA00023136"/>
    </source>
</evidence>
<evidence type="ECO:0000256" key="6">
    <source>
        <dbReference type="ARBA" id="ARBA00022927"/>
    </source>
</evidence>
<dbReference type="PANTHER" id="PTHR30625:SF15">
    <property type="entry name" value="BIOPOLYMER TRANSPORT PROTEIN EXBB"/>
    <property type="match status" value="1"/>
</dbReference>
<dbReference type="InterPro" id="IPR050790">
    <property type="entry name" value="ExbB/TolQ_transport"/>
</dbReference>
<feature type="domain" description="MotA/TolQ/ExbB proton channel" evidence="10">
    <location>
        <begin position="75"/>
        <end position="197"/>
    </location>
</feature>
<keyword evidence="3" id="KW-0813">Transport</keyword>
<protein>
    <submittedName>
        <fullName evidence="11">MotA/TolQ/ExbB proton channel family protein</fullName>
    </submittedName>
</protein>
<feature type="transmembrane region" description="Helical" evidence="9">
    <location>
        <begin position="17"/>
        <end position="37"/>
    </location>
</feature>
<feature type="transmembrane region" description="Helical" evidence="9">
    <location>
        <begin position="158"/>
        <end position="184"/>
    </location>
</feature>
<accession>A0A3B0YJ09</accession>
<organism evidence="11">
    <name type="scientific">hydrothermal vent metagenome</name>
    <dbReference type="NCBI Taxonomy" id="652676"/>
    <lineage>
        <taxon>unclassified sequences</taxon>
        <taxon>metagenomes</taxon>
        <taxon>ecological metagenomes</taxon>
    </lineage>
</organism>
<evidence type="ECO:0000313" key="11">
    <source>
        <dbReference type="EMBL" id="VAW68306.1"/>
    </source>
</evidence>
<gene>
    <name evidence="11" type="ORF">MNBD_GAMMA09-1681</name>
</gene>
<evidence type="ECO:0000256" key="5">
    <source>
        <dbReference type="ARBA" id="ARBA00022692"/>
    </source>
</evidence>
<evidence type="ECO:0000256" key="1">
    <source>
        <dbReference type="ARBA" id="ARBA00004651"/>
    </source>
</evidence>
<keyword evidence="7 9" id="KW-1133">Transmembrane helix</keyword>
<feature type="transmembrane region" description="Helical" evidence="9">
    <location>
        <begin position="117"/>
        <end position="138"/>
    </location>
</feature>
<keyword evidence="5 9" id="KW-0812">Transmembrane</keyword>
<dbReference type="GO" id="GO:0005886">
    <property type="term" value="C:plasma membrane"/>
    <property type="evidence" value="ECO:0007669"/>
    <property type="project" value="UniProtKB-SubCell"/>
</dbReference>
<keyword evidence="4" id="KW-1003">Cell membrane</keyword>
<dbReference type="PANTHER" id="PTHR30625">
    <property type="entry name" value="PROTEIN TOLQ"/>
    <property type="match status" value="1"/>
</dbReference>
<dbReference type="GO" id="GO:0017038">
    <property type="term" value="P:protein import"/>
    <property type="evidence" value="ECO:0007669"/>
    <property type="project" value="TreeGrafter"/>
</dbReference>
<dbReference type="Pfam" id="PF01618">
    <property type="entry name" value="MotA_ExbB"/>
    <property type="match status" value="1"/>
</dbReference>
<evidence type="ECO:0000256" key="7">
    <source>
        <dbReference type="ARBA" id="ARBA00022989"/>
    </source>
</evidence>
<comment type="similarity">
    <text evidence="2">Belongs to the ExbB/TolQ family.</text>
</comment>
<keyword evidence="8 9" id="KW-0472">Membrane</keyword>
<evidence type="ECO:0000256" key="4">
    <source>
        <dbReference type="ARBA" id="ARBA00022475"/>
    </source>
</evidence>
<reference evidence="11" key="1">
    <citation type="submission" date="2018-06" db="EMBL/GenBank/DDBJ databases">
        <authorList>
            <person name="Zhirakovskaya E."/>
        </authorList>
    </citation>
    <scope>NUCLEOTIDE SEQUENCE</scope>
</reference>
<evidence type="ECO:0000259" key="10">
    <source>
        <dbReference type="Pfam" id="PF01618"/>
    </source>
</evidence>
<evidence type="ECO:0000256" key="9">
    <source>
        <dbReference type="SAM" id="Phobius"/>
    </source>
</evidence>
<dbReference type="AlphaFoldDB" id="A0A3B0YJ09"/>
<dbReference type="EMBL" id="UOFI01000123">
    <property type="protein sequence ID" value="VAW68306.1"/>
    <property type="molecule type" value="Genomic_DNA"/>
</dbReference>
<dbReference type="InterPro" id="IPR002898">
    <property type="entry name" value="MotA_ExbB_proton_chnl"/>
</dbReference>
<sequence length="221" mass="24189">MEFIETVVRFFQTGGAFMYPILIVFAIGLAIAIERFIKLGTVRSANRKVWDEVHPLLEEGEFDQARELIAEDRSTVARLLKMGLARQGSVRRRDDIEIAMEESMMEIIPQLEKRTPYVALFSNISTLLGLLGTIMGLIDAFTAVANANPAEKADLLSASISVAMNTTAFGLMAGIPLLIVHALLTAKTGEIVDSLEMVSVKTLNIISEFAKRQSAMAAKDA</sequence>
<proteinExistence type="inferred from homology"/>
<keyword evidence="6" id="KW-0653">Protein transport</keyword>